<feature type="compositionally biased region" description="Low complexity" evidence="16">
    <location>
        <begin position="355"/>
        <end position="367"/>
    </location>
</feature>
<evidence type="ECO:0000256" key="4">
    <source>
        <dbReference type="ARBA" id="ARBA00022763"/>
    </source>
</evidence>
<feature type="compositionally biased region" description="Low complexity" evidence="16">
    <location>
        <begin position="276"/>
        <end position="293"/>
    </location>
</feature>
<dbReference type="CDD" id="cd18811">
    <property type="entry name" value="SF2_C_RecG"/>
    <property type="match status" value="1"/>
</dbReference>
<evidence type="ECO:0000256" key="15">
    <source>
        <dbReference type="RuleBase" id="RU363016"/>
    </source>
</evidence>
<dbReference type="PANTHER" id="PTHR47964:SF1">
    <property type="entry name" value="ATP-DEPENDENT DNA HELICASE HOMOLOG RECG, CHLOROPLASTIC"/>
    <property type="match status" value="1"/>
</dbReference>
<gene>
    <name evidence="19" type="ordered locus">MYSTI_04523</name>
</gene>
<dbReference type="NCBIfam" id="NF008168">
    <property type="entry name" value="PRK10917.2-2"/>
    <property type="match status" value="1"/>
</dbReference>
<dbReference type="SUPFAM" id="SSF52540">
    <property type="entry name" value="P-loop containing nucleoside triphosphate hydrolases"/>
    <property type="match status" value="2"/>
</dbReference>
<evidence type="ECO:0000256" key="10">
    <source>
        <dbReference type="ARBA" id="ARBA00023204"/>
    </source>
</evidence>
<sequence length="1159" mass="123498">MNHPLASLVGPLRYACQRDFAMLATVKGLTPVLERALAGASGVNAEALRLLRAALPHVDHPVPEHRKAALRRVVAGLKLGGVVLPVELEGLAEEPPAASPLGREPGARGGGGEPGRDGASPRPRSAEPRGAVGTNASELSAPDARGAMPRSAVMGGGQGGAAPGAQGARPTAPRVDAGAASGRALGTPDVHAEASRAPRQQQDAMFDGPHAAAGSSSASARAPRANAETSRAPRQQQDAMFDGAHAAAGSSSARAPRPNAETSRAPRQQQDAMFDGAHAAAGSSSARAPRPNAEMSKAPRQQQGAGFEGPRTAAGSSSAREPRARGMEGQLEPSARGRALGTDSVAPPPGYVQMPSWRSSEPAPAAPRAKDADPRSGASSARGDGQSYGAHAGLTRPAASPPARGGEPRPAGRGARQASLDTGPESKAPAKARKEQKKKKRAVAAEASRSEAKLLSIAPRSGPLSSPLKTLGKRLGPRLISALDKKGLRRMGDILFLLPRCYEDRRRLLTIAELEPGERGVTVGMVKVADFVPGKQGRRMFRAVVGDSSGSIAATYFNAGPWLKSRFTVGKRLVLSGEVRATMSGREMAHPEIEPAEDLDSATSVHFNRIVPVYPGFERGEQRSFRELASRVGEQYAHALEDPLPPELRRRLELMGLPDALRFIHFPPEDADLEALDAHQSPAHRRLAFDELFFLQLGMALKRQGIKAEQGISFDVSPAFLEKARTALPFQLTGAQARVVEELSRDMARAEPMNRLVQGDVGSGKTAVAMVSALVALQNGYQVAVMAPTEILAEQHERNFRKVLGPLGFQVGLVSASGTAKAKRQVRDAVARGDIHLAVGTHALIQQEIAFDRLGLVVIDEQHRFGVLQRHTLMSKGLKPDVLVMTATPIPRTLAMTLYGDLDLSIIDQLPPGRTPINTRVFNDKQRARVYESIAAELAKGHQAYVVYPLVEESEKLDLEDATRGVEKLSKVFPEARVGLLHGRMKAEEKDAVMEEFREKRIQVLVCTTVVEVGVDVPNASVMVVESAERFGLSQLHQLRGRVGRGAAASHCYLVAGSARSWESAERLAVMEQSSDGFVIAEKDLEIRGPGEFLGTRQSGLPELAVANLARDGDLLSMAQAEARRILARDPEMKSPEHLALVKALEERWEGRLALAQVG</sequence>
<dbReference type="EC" id="5.6.2.4" evidence="13 15"/>
<evidence type="ECO:0000256" key="7">
    <source>
        <dbReference type="ARBA" id="ARBA00022840"/>
    </source>
</evidence>
<reference evidence="19 20" key="1">
    <citation type="journal article" date="2013" name="Genome Announc.">
        <title>Complete genome sequence of Myxococcus stipitatus strain DSM 14675, a fruiting myxobacterium.</title>
        <authorList>
            <person name="Huntley S."/>
            <person name="Kneip S."/>
            <person name="Treuner-Lange A."/>
            <person name="Sogaard-Andersen L."/>
        </authorList>
    </citation>
    <scope>NUCLEOTIDE SEQUENCE [LARGE SCALE GENOMIC DNA]</scope>
    <source>
        <strain evidence="20">DSM 14675 / JCM 12634 / Mx s8</strain>
    </source>
</reference>
<evidence type="ECO:0000256" key="12">
    <source>
        <dbReference type="ARBA" id="ARBA00034617"/>
    </source>
</evidence>
<evidence type="ECO:0000256" key="1">
    <source>
        <dbReference type="ARBA" id="ARBA00007504"/>
    </source>
</evidence>
<dbReference type="InterPro" id="IPR027417">
    <property type="entry name" value="P-loop_NTPase"/>
</dbReference>
<dbReference type="Gene3D" id="3.40.50.300">
    <property type="entry name" value="P-loop containing nucleotide triphosphate hydrolases"/>
    <property type="match status" value="2"/>
</dbReference>
<feature type="compositionally biased region" description="Polar residues" evidence="16">
    <location>
        <begin position="261"/>
        <end position="271"/>
    </location>
</feature>
<comment type="similarity">
    <text evidence="1 15">Belongs to the helicase family. RecG subfamily.</text>
</comment>
<evidence type="ECO:0000259" key="17">
    <source>
        <dbReference type="PROSITE" id="PS51192"/>
    </source>
</evidence>
<feature type="compositionally biased region" description="Polar residues" evidence="16">
    <location>
        <begin position="228"/>
        <end position="238"/>
    </location>
</feature>
<organism evidence="19 20">
    <name type="scientific">Myxococcus stipitatus (strain DSM 14675 / JCM 12634 / Mx s8)</name>
    <dbReference type="NCBI Taxonomy" id="1278073"/>
    <lineage>
        <taxon>Bacteria</taxon>
        <taxon>Pseudomonadati</taxon>
        <taxon>Myxococcota</taxon>
        <taxon>Myxococcia</taxon>
        <taxon>Myxococcales</taxon>
        <taxon>Cystobacterineae</taxon>
        <taxon>Myxococcaceae</taxon>
        <taxon>Myxococcus</taxon>
    </lineage>
</organism>
<proteinExistence type="inferred from homology"/>
<dbReference type="Proteomes" id="UP000011131">
    <property type="component" value="Chromosome"/>
</dbReference>
<evidence type="ECO:0000256" key="14">
    <source>
        <dbReference type="ARBA" id="ARBA00048988"/>
    </source>
</evidence>
<dbReference type="PATRIC" id="fig|1278073.3.peg.4589"/>
<name>L7UD59_MYXSD</name>
<evidence type="ECO:0000256" key="16">
    <source>
        <dbReference type="SAM" id="MobiDB-lite"/>
    </source>
</evidence>
<feature type="compositionally biased region" description="Low complexity" evidence="16">
    <location>
        <begin position="163"/>
        <end position="174"/>
    </location>
</feature>
<dbReference type="PANTHER" id="PTHR47964">
    <property type="entry name" value="ATP-DEPENDENT DNA HELICASE HOMOLOG RECG, CHLOROPLASTIC"/>
    <property type="match status" value="1"/>
</dbReference>
<dbReference type="InterPro" id="IPR047112">
    <property type="entry name" value="RecG/Mfd"/>
</dbReference>
<dbReference type="KEGG" id="msd:MYSTI_04523"/>
<dbReference type="GO" id="GO:0016887">
    <property type="term" value="F:ATP hydrolysis activity"/>
    <property type="evidence" value="ECO:0007669"/>
    <property type="project" value="RHEA"/>
</dbReference>
<dbReference type="NCBIfam" id="TIGR00643">
    <property type="entry name" value="recG"/>
    <property type="match status" value="1"/>
</dbReference>
<evidence type="ECO:0000313" key="20">
    <source>
        <dbReference type="Proteomes" id="UP000011131"/>
    </source>
</evidence>
<evidence type="ECO:0000256" key="3">
    <source>
        <dbReference type="ARBA" id="ARBA00022741"/>
    </source>
</evidence>
<dbReference type="GO" id="GO:0043138">
    <property type="term" value="F:3'-5' DNA helicase activity"/>
    <property type="evidence" value="ECO:0007669"/>
    <property type="project" value="UniProtKB-EC"/>
</dbReference>
<comment type="catalytic activity">
    <reaction evidence="14 15">
        <text>ATP + H2O = ADP + phosphate + H(+)</text>
        <dbReference type="Rhea" id="RHEA:13065"/>
        <dbReference type="ChEBI" id="CHEBI:15377"/>
        <dbReference type="ChEBI" id="CHEBI:15378"/>
        <dbReference type="ChEBI" id="CHEBI:30616"/>
        <dbReference type="ChEBI" id="CHEBI:43474"/>
        <dbReference type="ChEBI" id="CHEBI:456216"/>
        <dbReference type="EC" id="5.6.2.4"/>
    </reaction>
</comment>
<feature type="domain" description="Helicase ATP-binding" evidence="17">
    <location>
        <begin position="746"/>
        <end position="907"/>
    </location>
</feature>
<dbReference type="STRING" id="1278073.MYSTI_04523"/>
<dbReference type="eggNOG" id="COG1200">
    <property type="taxonomic scope" value="Bacteria"/>
</dbReference>
<keyword evidence="6 15" id="KW-0347">Helicase</keyword>
<dbReference type="EMBL" id="CP004025">
    <property type="protein sequence ID" value="AGC45815.1"/>
    <property type="molecule type" value="Genomic_DNA"/>
</dbReference>
<dbReference type="Pfam" id="PF00270">
    <property type="entry name" value="DEAD"/>
    <property type="match status" value="1"/>
</dbReference>
<dbReference type="Gene3D" id="2.40.50.140">
    <property type="entry name" value="Nucleic acid-binding proteins"/>
    <property type="match status" value="1"/>
</dbReference>
<comment type="function">
    <text evidence="15">Plays a critical role in recombination and DNA repair. Helps process Holliday junction intermediates to mature products by catalyzing branch migration. Has replication fork regression activity, unwinds stalled or blocked replication forks to make a HJ that can be resolved. Has a DNA unwinding activity characteristic of a DNA helicase with 3'-5' polarity.</text>
</comment>
<feature type="region of interest" description="Disordered" evidence="16">
    <location>
        <begin position="94"/>
        <end position="450"/>
    </location>
</feature>
<evidence type="ECO:0000256" key="11">
    <source>
        <dbReference type="ARBA" id="ARBA00023235"/>
    </source>
</evidence>
<evidence type="ECO:0000313" key="19">
    <source>
        <dbReference type="EMBL" id="AGC45815.1"/>
    </source>
</evidence>
<dbReference type="Pfam" id="PF17191">
    <property type="entry name" value="RecG_wedge"/>
    <property type="match status" value="1"/>
</dbReference>
<keyword evidence="10 15" id="KW-0234">DNA repair</keyword>
<keyword evidence="9 15" id="KW-0233">DNA recombination</keyword>
<dbReference type="CDD" id="cd17992">
    <property type="entry name" value="DEXHc_RecG"/>
    <property type="match status" value="1"/>
</dbReference>
<dbReference type="GO" id="GO:0003677">
    <property type="term" value="F:DNA binding"/>
    <property type="evidence" value="ECO:0007669"/>
    <property type="project" value="UniProtKB-KW"/>
</dbReference>
<keyword evidence="20" id="KW-1185">Reference proteome</keyword>
<evidence type="ECO:0000259" key="18">
    <source>
        <dbReference type="PROSITE" id="PS51194"/>
    </source>
</evidence>
<dbReference type="PROSITE" id="PS51194">
    <property type="entry name" value="HELICASE_CTER"/>
    <property type="match status" value="1"/>
</dbReference>
<dbReference type="SMART" id="SM00490">
    <property type="entry name" value="HELICc"/>
    <property type="match status" value="1"/>
</dbReference>
<dbReference type="AlphaFoldDB" id="L7UD59"/>
<dbReference type="InterPro" id="IPR011545">
    <property type="entry name" value="DEAD/DEAH_box_helicase_dom"/>
</dbReference>
<keyword evidence="8" id="KW-0238">DNA-binding</keyword>
<dbReference type="GO" id="GO:0005524">
    <property type="term" value="F:ATP binding"/>
    <property type="evidence" value="ECO:0007669"/>
    <property type="project" value="UniProtKB-KW"/>
</dbReference>
<comment type="catalytic activity">
    <reaction evidence="12 15">
        <text>Couples ATP hydrolysis with the unwinding of duplex DNA by translocating in the 3'-5' direction.</text>
        <dbReference type="EC" id="5.6.2.4"/>
    </reaction>
</comment>
<dbReference type="InterPro" id="IPR012340">
    <property type="entry name" value="NA-bd_OB-fold"/>
</dbReference>
<feature type="compositionally biased region" description="Low complexity" evidence="16">
    <location>
        <begin position="243"/>
        <end position="260"/>
    </location>
</feature>
<dbReference type="InterPro" id="IPR045562">
    <property type="entry name" value="RecG_dom3_C"/>
</dbReference>
<dbReference type="InterPro" id="IPR014001">
    <property type="entry name" value="Helicase_ATP-bd"/>
</dbReference>
<feature type="domain" description="Helicase C-terminal" evidence="18">
    <location>
        <begin position="926"/>
        <end position="1086"/>
    </location>
</feature>
<dbReference type="PROSITE" id="PS51192">
    <property type="entry name" value="HELICASE_ATP_BIND_1"/>
    <property type="match status" value="1"/>
</dbReference>
<dbReference type="HOGENOM" id="CLU_005122_7_1_7"/>
<dbReference type="GO" id="GO:0006310">
    <property type="term" value="P:DNA recombination"/>
    <property type="evidence" value="ECO:0007669"/>
    <property type="project" value="UniProtKB-UniRule"/>
</dbReference>
<evidence type="ECO:0000256" key="13">
    <source>
        <dbReference type="ARBA" id="ARBA00034808"/>
    </source>
</evidence>
<dbReference type="InterPro" id="IPR001650">
    <property type="entry name" value="Helicase_C-like"/>
</dbReference>
<protein>
    <recommendedName>
        <fullName evidence="2 15">ATP-dependent DNA helicase RecG</fullName>
        <ecNumber evidence="13 15">5.6.2.4</ecNumber>
    </recommendedName>
</protein>
<evidence type="ECO:0000256" key="2">
    <source>
        <dbReference type="ARBA" id="ARBA00017846"/>
    </source>
</evidence>
<dbReference type="InterPro" id="IPR033454">
    <property type="entry name" value="RecG_wedge"/>
</dbReference>
<keyword evidence="4 15" id="KW-0227">DNA damage</keyword>
<keyword evidence="3 15" id="KW-0547">Nucleotide-binding</keyword>
<keyword evidence="5 15" id="KW-0378">Hydrolase</keyword>
<dbReference type="SMART" id="SM00487">
    <property type="entry name" value="DEXDc"/>
    <property type="match status" value="1"/>
</dbReference>
<keyword evidence="11" id="KW-0413">Isomerase</keyword>
<dbReference type="SUPFAM" id="SSF50249">
    <property type="entry name" value="Nucleic acid-binding proteins"/>
    <property type="match status" value="1"/>
</dbReference>
<feature type="compositionally biased region" description="Basic residues" evidence="16">
    <location>
        <begin position="430"/>
        <end position="442"/>
    </location>
</feature>
<dbReference type="CDD" id="cd04488">
    <property type="entry name" value="RecG_wedge_OBF"/>
    <property type="match status" value="1"/>
</dbReference>
<keyword evidence="7 15" id="KW-0067">ATP-binding</keyword>
<feature type="compositionally biased region" description="Low complexity" evidence="16">
    <location>
        <begin position="396"/>
        <end position="416"/>
    </location>
</feature>
<evidence type="ECO:0000256" key="8">
    <source>
        <dbReference type="ARBA" id="ARBA00023125"/>
    </source>
</evidence>
<feature type="compositionally biased region" description="Low complexity" evidence="16">
    <location>
        <begin position="94"/>
        <end position="104"/>
    </location>
</feature>
<dbReference type="InterPro" id="IPR004609">
    <property type="entry name" value="ATP-dep_DNA_helicase_RecG"/>
</dbReference>
<dbReference type="Pfam" id="PF19833">
    <property type="entry name" value="RecG_dom3_C"/>
    <property type="match status" value="1"/>
</dbReference>
<dbReference type="GO" id="GO:0006281">
    <property type="term" value="P:DNA repair"/>
    <property type="evidence" value="ECO:0007669"/>
    <property type="project" value="UniProtKB-UniRule"/>
</dbReference>
<evidence type="ECO:0000256" key="9">
    <source>
        <dbReference type="ARBA" id="ARBA00023172"/>
    </source>
</evidence>
<evidence type="ECO:0000256" key="6">
    <source>
        <dbReference type="ARBA" id="ARBA00022806"/>
    </source>
</evidence>
<evidence type="ECO:0000256" key="5">
    <source>
        <dbReference type="ARBA" id="ARBA00022801"/>
    </source>
</evidence>
<feature type="compositionally biased region" description="Low complexity" evidence="16">
    <location>
        <begin position="211"/>
        <end position="227"/>
    </location>
</feature>
<dbReference type="NCBIfam" id="NF008165">
    <property type="entry name" value="PRK10917.1-3"/>
    <property type="match status" value="1"/>
</dbReference>
<accession>L7UD59</accession>
<dbReference type="Pfam" id="PF00271">
    <property type="entry name" value="Helicase_C"/>
    <property type="match status" value="1"/>
</dbReference>